<dbReference type="SUPFAM" id="SSF56322">
    <property type="entry name" value="ADC synthase"/>
    <property type="match status" value="1"/>
</dbReference>
<proteinExistence type="inferred from homology"/>
<evidence type="ECO:0000256" key="4">
    <source>
        <dbReference type="ARBA" id="ARBA00011575"/>
    </source>
</evidence>
<evidence type="ECO:0000256" key="5">
    <source>
        <dbReference type="ARBA" id="ARBA00012266"/>
    </source>
</evidence>
<comment type="similarity">
    <text evidence="3 15">Belongs to the anthranilate synthase component I family.</text>
</comment>
<dbReference type="UniPathway" id="UPA00035">
    <property type="reaction ID" value="UER00040"/>
</dbReference>
<comment type="subunit">
    <text evidence="4 15">Heterotetramer consisting of two non-identical subunits: a beta subunit (TrpG) and a large alpha subunit (TrpE).</text>
</comment>
<dbReference type="NCBIfam" id="NF010086">
    <property type="entry name" value="PRK13571.1"/>
    <property type="match status" value="1"/>
</dbReference>
<dbReference type="GO" id="GO:0000162">
    <property type="term" value="P:L-tryptophan biosynthetic process"/>
    <property type="evidence" value="ECO:0007669"/>
    <property type="project" value="UniProtKB-UniPathway"/>
</dbReference>
<dbReference type="InterPro" id="IPR005256">
    <property type="entry name" value="Anth_synth_I_PabB"/>
</dbReference>
<keyword evidence="20" id="KW-1185">Reference proteome</keyword>
<evidence type="ECO:0000256" key="14">
    <source>
        <dbReference type="ARBA" id="ARBA00047683"/>
    </source>
</evidence>
<keyword evidence="10 15" id="KW-0460">Magnesium</keyword>
<dbReference type="Pfam" id="PF00425">
    <property type="entry name" value="Chorismate_bind"/>
    <property type="match status" value="1"/>
</dbReference>
<evidence type="ECO:0000313" key="19">
    <source>
        <dbReference type="EMBL" id="PFG38185.1"/>
    </source>
</evidence>
<dbReference type="Proteomes" id="UP000222106">
    <property type="component" value="Unassembled WGS sequence"/>
</dbReference>
<evidence type="ECO:0000256" key="13">
    <source>
        <dbReference type="ARBA" id="ARBA00025634"/>
    </source>
</evidence>
<keyword evidence="9 15" id="KW-0822">Tryptophan biosynthesis</keyword>
<organism evidence="19 20">
    <name type="scientific">Georgenia soli</name>
    <dbReference type="NCBI Taxonomy" id="638953"/>
    <lineage>
        <taxon>Bacteria</taxon>
        <taxon>Bacillati</taxon>
        <taxon>Actinomycetota</taxon>
        <taxon>Actinomycetes</taxon>
        <taxon>Micrococcales</taxon>
        <taxon>Bogoriellaceae</taxon>
        <taxon>Georgenia</taxon>
    </lineage>
</organism>
<comment type="cofactor">
    <cofactor evidence="1 15">
        <name>Mg(2+)</name>
        <dbReference type="ChEBI" id="CHEBI:18420"/>
    </cofactor>
</comment>
<dbReference type="PANTHER" id="PTHR11236:SF46">
    <property type="entry name" value="ANTHRANILATE SYNTHASE COMPONENT 1"/>
    <property type="match status" value="1"/>
</dbReference>
<dbReference type="PANTHER" id="PTHR11236">
    <property type="entry name" value="AMINOBENZOATE/ANTHRANILATE SYNTHASE"/>
    <property type="match status" value="1"/>
</dbReference>
<feature type="region of interest" description="Disordered" evidence="16">
    <location>
        <begin position="525"/>
        <end position="546"/>
    </location>
</feature>
<dbReference type="NCBIfam" id="TIGR00564">
    <property type="entry name" value="trpE_most"/>
    <property type="match status" value="1"/>
</dbReference>
<evidence type="ECO:0000256" key="6">
    <source>
        <dbReference type="ARBA" id="ARBA00020653"/>
    </source>
</evidence>
<comment type="catalytic activity">
    <reaction evidence="14 15">
        <text>chorismate + L-glutamine = anthranilate + pyruvate + L-glutamate + H(+)</text>
        <dbReference type="Rhea" id="RHEA:21732"/>
        <dbReference type="ChEBI" id="CHEBI:15361"/>
        <dbReference type="ChEBI" id="CHEBI:15378"/>
        <dbReference type="ChEBI" id="CHEBI:16567"/>
        <dbReference type="ChEBI" id="CHEBI:29748"/>
        <dbReference type="ChEBI" id="CHEBI:29985"/>
        <dbReference type="ChEBI" id="CHEBI:58359"/>
        <dbReference type="EC" id="4.1.3.27"/>
    </reaction>
</comment>
<evidence type="ECO:0000256" key="2">
    <source>
        <dbReference type="ARBA" id="ARBA00004873"/>
    </source>
</evidence>
<dbReference type="GO" id="GO:0004049">
    <property type="term" value="F:anthranilate synthase activity"/>
    <property type="evidence" value="ECO:0007669"/>
    <property type="project" value="UniProtKB-EC"/>
</dbReference>
<dbReference type="Pfam" id="PF04715">
    <property type="entry name" value="Anth_synt_I_N"/>
    <property type="match status" value="1"/>
</dbReference>
<dbReference type="InterPro" id="IPR019999">
    <property type="entry name" value="Anth_synth_I-like"/>
</dbReference>
<protein>
    <recommendedName>
        <fullName evidence="6 15">Anthranilate synthase component 1</fullName>
        <ecNumber evidence="5 15">4.1.3.27</ecNumber>
    </recommendedName>
</protein>
<name>A0A2A9EIV4_9MICO</name>
<comment type="caution">
    <text evidence="19">The sequence shown here is derived from an EMBL/GenBank/DDBJ whole genome shotgun (WGS) entry which is preliminary data.</text>
</comment>
<keyword evidence="7 15" id="KW-0028">Amino-acid biosynthesis</keyword>
<evidence type="ECO:0000256" key="10">
    <source>
        <dbReference type="ARBA" id="ARBA00022842"/>
    </source>
</evidence>
<evidence type="ECO:0000256" key="1">
    <source>
        <dbReference type="ARBA" id="ARBA00001946"/>
    </source>
</evidence>
<dbReference type="EC" id="4.1.3.27" evidence="5 15"/>
<evidence type="ECO:0000256" key="15">
    <source>
        <dbReference type="RuleBase" id="RU364045"/>
    </source>
</evidence>
<feature type="domain" description="Anthranilate synthase component I N-terminal" evidence="18">
    <location>
        <begin position="49"/>
        <end position="190"/>
    </location>
</feature>
<dbReference type="InterPro" id="IPR005801">
    <property type="entry name" value="ADC_synthase"/>
</dbReference>
<keyword evidence="11 15" id="KW-0057">Aromatic amino acid biosynthesis</keyword>
<gene>
    <name evidence="15" type="primary">trpE</name>
    <name evidence="19" type="ORF">ATJ97_0657</name>
</gene>
<keyword evidence="12 15" id="KW-0456">Lyase</keyword>
<dbReference type="Gene3D" id="3.60.120.10">
    <property type="entry name" value="Anthranilate synthase"/>
    <property type="match status" value="1"/>
</dbReference>
<evidence type="ECO:0000256" key="7">
    <source>
        <dbReference type="ARBA" id="ARBA00022605"/>
    </source>
</evidence>
<dbReference type="GO" id="GO:0046872">
    <property type="term" value="F:metal ion binding"/>
    <property type="evidence" value="ECO:0007669"/>
    <property type="project" value="UniProtKB-KW"/>
</dbReference>
<dbReference type="OrthoDB" id="3518032at2"/>
<comment type="pathway">
    <text evidence="2 15">Amino-acid biosynthesis; L-tryptophan biosynthesis; L-tryptophan from chorismate: step 1/5.</text>
</comment>
<dbReference type="PRINTS" id="PR00095">
    <property type="entry name" value="ANTSNTHASEI"/>
</dbReference>
<dbReference type="AlphaFoldDB" id="A0A2A9EIV4"/>
<evidence type="ECO:0000256" key="11">
    <source>
        <dbReference type="ARBA" id="ARBA00023141"/>
    </source>
</evidence>
<comment type="function">
    <text evidence="13 15">Part of a heterotetrameric complex that catalyzes the two-step biosynthesis of anthranilate, an intermediate in the biosynthesis of L-tryptophan. In the first step, the glutamine-binding beta subunit (TrpG) of anthranilate synthase (AS) provides the glutamine amidotransferase activity which generates ammonia as a substrate that, along with chorismate, is used in the second step, catalyzed by the large alpha subunit of AS (TrpE) to produce anthranilate. In the absence of TrpG, TrpE can synthesize anthranilate directly from chorismate and high concentrations of ammonia.</text>
</comment>
<evidence type="ECO:0000256" key="12">
    <source>
        <dbReference type="ARBA" id="ARBA00023239"/>
    </source>
</evidence>
<accession>A0A2A9EIV4</accession>
<dbReference type="EMBL" id="PDJI01000004">
    <property type="protein sequence ID" value="PFG38185.1"/>
    <property type="molecule type" value="Genomic_DNA"/>
</dbReference>
<evidence type="ECO:0000256" key="9">
    <source>
        <dbReference type="ARBA" id="ARBA00022822"/>
    </source>
</evidence>
<feature type="domain" description="Chorismate-utilising enzyme C-terminal" evidence="17">
    <location>
        <begin position="249"/>
        <end position="508"/>
    </location>
</feature>
<evidence type="ECO:0000256" key="8">
    <source>
        <dbReference type="ARBA" id="ARBA00022723"/>
    </source>
</evidence>
<dbReference type="InterPro" id="IPR015890">
    <property type="entry name" value="Chorismate_C"/>
</dbReference>
<evidence type="ECO:0000259" key="18">
    <source>
        <dbReference type="Pfam" id="PF04715"/>
    </source>
</evidence>
<dbReference type="InterPro" id="IPR006805">
    <property type="entry name" value="Anth_synth_I_N"/>
</dbReference>
<evidence type="ECO:0000256" key="16">
    <source>
        <dbReference type="SAM" id="MobiDB-lite"/>
    </source>
</evidence>
<keyword evidence="8 15" id="KW-0479">Metal-binding</keyword>
<reference evidence="19 20" key="1">
    <citation type="submission" date="2017-10" db="EMBL/GenBank/DDBJ databases">
        <title>Sequencing the genomes of 1000 actinobacteria strains.</title>
        <authorList>
            <person name="Klenk H.-P."/>
        </authorList>
    </citation>
    <scope>NUCLEOTIDE SEQUENCE [LARGE SCALE GENOMIC DNA]</scope>
    <source>
        <strain evidence="19 20">DSM 21838</strain>
    </source>
</reference>
<evidence type="ECO:0000259" key="17">
    <source>
        <dbReference type="Pfam" id="PF00425"/>
    </source>
</evidence>
<evidence type="ECO:0000313" key="20">
    <source>
        <dbReference type="Proteomes" id="UP000222106"/>
    </source>
</evidence>
<sequence length="546" mass="57725">MSGATVPGTSEATTPVAVGWGQTWPALPVFREMAADRRVIPVVRRLLADDVTPVGLYRQLAGGRPGTFILESAEHDGAWARWSFVGAASRATLTSHEGHARWTGDVPVGIPAEGPVLEVLATTLEKLRTPAIPGLPPLTGGLVGSLGWDVLRQWEPTLRALAPVEHDTPEVALCLATDMAAVDHHDGSVWLIANAVNFDDTPERVDEAHADAVARLDALEAALTTPVVSNAAVHVATTEPELRFRTPRADFENAVLAAKQAIVDGEVFQVVLSQRLDIDCAADPLDVYRVLRTINPSPYMYYLQLDDGADDGEGFAVVGSSPETLVRVQDGQVTTFPIAGSRPRGATPAEDKALAEELLADPKELSEHVMLVDLARNDLTKVCRPETVEVVELMEVKRFSHIMHISSTVVGRQRPDVTALDCLTATFPAGTLSGAPKPRAIELIDALEPARRGVYGGVIGYLDLAGNADLAIAIRTAVIHRGQASVQAGAGIVADSDPATEYEETRNKAAAAVRAVQVAAGLRPAVAGGSDGSRSAVVPSPTAARP</sequence>
<evidence type="ECO:0000256" key="3">
    <source>
        <dbReference type="ARBA" id="ARBA00009562"/>
    </source>
</evidence>